<accession>A0A0K0D0U9</accession>
<dbReference type="InterPro" id="IPR055443">
    <property type="entry name" value="HEAT_ECM29"/>
</dbReference>
<evidence type="ECO:0000313" key="4">
    <source>
        <dbReference type="WBParaSite" id="ACAC_0000369301-mRNA-1"/>
    </source>
</evidence>
<dbReference type="InterPro" id="IPR011989">
    <property type="entry name" value="ARM-like"/>
</dbReference>
<evidence type="ECO:0000259" key="2">
    <source>
        <dbReference type="Pfam" id="PF24492"/>
    </source>
</evidence>
<feature type="domain" description="Proteasome adapter and scaffold protein ECM29 HEAT-repeat" evidence="2">
    <location>
        <begin position="20"/>
        <end position="196"/>
    </location>
</feature>
<dbReference type="Pfam" id="PF24492">
    <property type="entry name" value="HEAT_ECM29"/>
    <property type="match status" value="1"/>
</dbReference>
<dbReference type="Gene3D" id="1.25.10.10">
    <property type="entry name" value="Leucine-rich Repeat Variant"/>
    <property type="match status" value="1"/>
</dbReference>
<dbReference type="GO" id="GO:0060090">
    <property type="term" value="F:molecular adaptor activity"/>
    <property type="evidence" value="ECO:0007669"/>
    <property type="project" value="TreeGrafter"/>
</dbReference>
<dbReference type="GO" id="GO:0005737">
    <property type="term" value="C:cytoplasm"/>
    <property type="evidence" value="ECO:0007669"/>
    <property type="project" value="TreeGrafter"/>
</dbReference>
<dbReference type="AlphaFoldDB" id="A0A0K0D0U9"/>
<organism evidence="3 4">
    <name type="scientific">Angiostrongylus cantonensis</name>
    <name type="common">Rat lungworm</name>
    <dbReference type="NCBI Taxonomy" id="6313"/>
    <lineage>
        <taxon>Eukaryota</taxon>
        <taxon>Metazoa</taxon>
        <taxon>Ecdysozoa</taxon>
        <taxon>Nematoda</taxon>
        <taxon>Chromadorea</taxon>
        <taxon>Rhabditida</taxon>
        <taxon>Rhabditina</taxon>
        <taxon>Rhabditomorpha</taxon>
        <taxon>Strongyloidea</taxon>
        <taxon>Metastrongylidae</taxon>
        <taxon>Angiostrongylus</taxon>
    </lineage>
</organism>
<keyword evidence="1" id="KW-0677">Repeat</keyword>
<proteinExistence type="predicted"/>
<dbReference type="Proteomes" id="UP000035642">
    <property type="component" value="Unassembled WGS sequence"/>
</dbReference>
<dbReference type="InterPro" id="IPR016024">
    <property type="entry name" value="ARM-type_fold"/>
</dbReference>
<dbReference type="WBParaSite" id="ACAC_0000369301-mRNA-1">
    <property type="protein sequence ID" value="ACAC_0000369301-mRNA-1"/>
    <property type="gene ID" value="ACAC_0000369301"/>
</dbReference>
<dbReference type="PANTHER" id="PTHR23346">
    <property type="entry name" value="TRANSLATIONAL ACTIVATOR GCN1-RELATED"/>
    <property type="match status" value="1"/>
</dbReference>
<keyword evidence="3" id="KW-1185">Reference proteome</keyword>
<dbReference type="STRING" id="6313.A0A0K0D0U9"/>
<dbReference type="PANTHER" id="PTHR23346:SF19">
    <property type="entry name" value="PROTEASOME ADAPTER AND SCAFFOLD PROTEIN ECM29"/>
    <property type="match status" value="1"/>
</dbReference>
<sequence length="331" mass="36755">LEFYSISLLLELTKTAKFNIQPFLGELIPALLDAISDTEPEILNYVAARSSLAELEVLDDARAQIARTSPVMSAIHDLIPQIDGSVLVVLQPRLCEQLRSSVGSSTRSSCAQFLVLLALRQPQLLGDYPAQCGKVMEVVEKYRLFLYYFIIDKIFTALMSGIHDRNPSVRKNFASAISYMAKYATSVSMGRLMSAVLKSLIGEDESMKLSAKQILKSLSTNSTELLQNYSKLIIPYIFLETCQSDSLAATLLSNLMPMMSGRIWTGKEHLISAISVLFLSLTKEASKAKKQYAAAGLLACAVFARSLSHSKAADWLFEKVDENMRKVTRYR</sequence>
<protein>
    <submittedName>
        <fullName evidence="4">Cnd1 domain-containing protein</fullName>
    </submittedName>
</protein>
<reference evidence="3" key="1">
    <citation type="submission" date="2012-09" db="EMBL/GenBank/DDBJ databases">
        <authorList>
            <person name="Martin A.A."/>
        </authorList>
    </citation>
    <scope>NUCLEOTIDE SEQUENCE</scope>
</reference>
<evidence type="ECO:0000313" key="3">
    <source>
        <dbReference type="Proteomes" id="UP000035642"/>
    </source>
</evidence>
<evidence type="ECO:0000256" key="1">
    <source>
        <dbReference type="ARBA" id="ARBA00022737"/>
    </source>
</evidence>
<dbReference type="GO" id="GO:0036503">
    <property type="term" value="P:ERAD pathway"/>
    <property type="evidence" value="ECO:0007669"/>
    <property type="project" value="TreeGrafter"/>
</dbReference>
<reference evidence="4" key="2">
    <citation type="submission" date="2017-02" db="UniProtKB">
        <authorList>
            <consortium name="WormBaseParasite"/>
        </authorList>
    </citation>
    <scope>IDENTIFICATION</scope>
</reference>
<name>A0A0K0D0U9_ANGCA</name>
<dbReference type="SUPFAM" id="SSF48371">
    <property type="entry name" value="ARM repeat"/>
    <property type="match status" value="1"/>
</dbReference>
<dbReference type="GO" id="GO:0005634">
    <property type="term" value="C:nucleus"/>
    <property type="evidence" value="ECO:0007669"/>
    <property type="project" value="TreeGrafter"/>
</dbReference>